<dbReference type="STRING" id="686832.A0A0C2XTI1"/>
<reference evidence="2 3" key="1">
    <citation type="submission" date="2014-04" db="EMBL/GenBank/DDBJ databases">
        <authorList>
            <consortium name="DOE Joint Genome Institute"/>
            <person name="Kuo A."/>
            <person name="Gay G."/>
            <person name="Dore J."/>
            <person name="Kohler A."/>
            <person name="Nagy L.G."/>
            <person name="Floudas D."/>
            <person name="Copeland A."/>
            <person name="Barry K.W."/>
            <person name="Cichocki N."/>
            <person name="Veneault-Fourrey C."/>
            <person name="LaButti K."/>
            <person name="Lindquist E.A."/>
            <person name="Lipzen A."/>
            <person name="Lundell T."/>
            <person name="Morin E."/>
            <person name="Murat C."/>
            <person name="Sun H."/>
            <person name="Tunlid A."/>
            <person name="Henrissat B."/>
            <person name="Grigoriev I.V."/>
            <person name="Hibbett D.S."/>
            <person name="Martin F."/>
            <person name="Nordberg H.P."/>
            <person name="Cantor M.N."/>
            <person name="Hua S.X."/>
        </authorList>
    </citation>
    <scope>NUCLEOTIDE SEQUENCE [LARGE SCALE GENOMIC DNA]</scope>
    <source>
        <strain evidence="3">h7</strain>
    </source>
</reference>
<dbReference type="SUPFAM" id="SSF81383">
    <property type="entry name" value="F-box domain"/>
    <property type="match status" value="1"/>
</dbReference>
<name>A0A0C2XTI1_HEBCY</name>
<dbReference type="InterPro" id="IPR001810">
    <property type="entry name" value="F-box_dom"/>
</dbReference>
<dbReference type="Pfam" id="PF12937">
    <property type="entry name" value="F-box-like"/>
    <property type="match status" value="1"/>
</dbReference>
<dbReference type="OrthoDB" id="3226064at2759"/>
<dbReference type="AlphaFoldDB" id="A0A0C2XTI1"/>
<gene>
    <name evidence="2" type="ORF">M413DRAFT_72451</name>
</gene>
<proteinExistence type="predicted"/>
<dbReference type="Gene3D" id="1.20.1280.50">
    <property type="match status" value="1"/>
</dbReference>
<organism evidence="2 3">
    <name type="scientific">Hebeloma cylindrosporum</name>
    <dbReference type="NCBI Taxonomy" id="76867"/>
    <lineage>
        <taxon>Eukaryota</taxon>
        <taxon>Fungi</taxon>
        <taxon>Dikarya</taxon>
        <taxon>Basidiomycota</taxon>
        <taxon>Agaricomycotina</taxon>
        <taxon>Agaricomycetes</taxon>
        <taxon>Agaricomycetidae</taxon>
        <taxon>Agaricales</taxon>
        <taxon>Agaricineae</taxon>
        <taxon>Hymenogastraceae</taxon>
        <taxon>Hebeloma</taxon>
    </lineage>
</organism>
<dbReference type="InterPro" id="IPR036047">
    <property type="entry name" value="F-box-like_dom_sf"/>
</dbReference>
<dbReference type="EMBL" id="KN831781">
    <property type="protein sequence ID" value="KIM40988.1"/>
    <property type="molecule type" value="Genomic_DNA"/>
</dbReference>
<dbReference type="Proteomes" id="UP000053424">
    <property type="component" value="Unassembled WGS sequence"/>
</dbReference>
<reference evidence="3" key="2">
    <citation type="submission" date="2015-01" db="EMBL/GenBank/DDBJ databases">
        <title>Evolutionary Origins and Diversification of the Mycorrhizal Mutualists.</title>
        <authorList>
            <consortium name="DOE Joint Genome Institute"/>
            <consortium name="Mycorrhizal Genomics Consortium"/>
            <person name="Kohler A."/>
            <person name="Kuo A."/>
            <person name="Nagy L.G."/>
            <person name="Floudas D."/>
            <person name="Copeland A."/>
            <person name="Barry K.W."/>
            <person name="Cichocki N."/>
            <person name="Veneault-Fourrey C."/>
            <person name="LaButti K."/>
            <person name="Lindquist E.A."/>
            <person name="Lipzen A."/>
            <person name="Lundell T."/>
            <person name="Morin E."/>
            <person name="Murat C."/>
            <person name="Riley R."/>
            <person name="Ohm R."/>
            <person name="Sun H."/>
            <person name="Tunlid A."/>
            <person name="Henrissat B."/>
            <person name="Grigoriev I.V."/>
            <person name="Hibbett D.S."/>
            <person name="Martin F."/>
        </authorList>
    </citation>
    <scope>NUCLEOTIDE SEQUENCE [LARGE SCALE GENOMIC DNA]</scope>
    <source>
        <strain evidence="3">h7</strain>
    </source>
</reference>
<keyword evidence="3" id="KW-1185">Reference proteome</keyword>
<feature type="domain" description="F-box" evidence="1">
    <location>
        <begin position="1"/>
        <end position="49"/>
    </location>
</feature>
<dbReference type="HOGENOM" id="CLU_019366_1_0_1"/>
<evidence type="ECO:0000259" key="1">
    <source>
        <dbReference type="PROSITE" id="PS50181"/>
    </source>
</evidence>
<evidence type="ECO:0000313" key="3">
    <source>
        <dbReference type="Proteomes" id="UP000053424"/>
    </source>
</evidence>
<dbReference type="CDD" id="cd09917">
    <property type="entry name" value="F-box_SF"/>
    <property type="match status" value="1"/>
</dbReference>
<dbReference type="PROSITE" id="PS50181">
    <property type="entry name" value="FBOX"/>
    <property type="match status" value="1"/>
</dbReference>
<dbReference type="SMART" id="SM00256">
    <property type="entry name" value="FBOX"/>
    <property type="match status" value="1"/>
</dbReference>
<evidence type="ECO:0000313" key="2">
    <source>
        <dbReference type="EMBL" id="KIM40988.1"/>
    </source>
</evidence>
<sequence length="403" mass="45767">MEFSRLPPEIVEEILVYCDPIDVAQVAATCSAMRDIIYGSEDSKLWRELYLAQPFDDPRDCVSQGGQPRPHPIPWKSELQRIIRARIVVCSENPWSILKSGELVDILNTFLDMVCYVPPRTLNDSIEELSSNLLWVAAMLRLGFIDLLEASTLVTEGEQQLTARLHTYYGLTKVDGKRMARVKSRAYVYDMRNYHPDNKYGPFLSDGGVDWVHMQALHHVVSMHMVSLMEDEEFEFAVFPLSLPYTQIVIPREVPDEEKDDWAGVNGVWAVSFCFCDHRDLLRFNEGNATTLDTSIFEEEDFREVCRSLNVTLSVRRIEPDPEHPSRPILHFFGEMHQPSTSTMTGTVRMTPDNEVEWKFVSGDEGDAIWSSIGVQVGGLRSSFGILGAWTTIFHEGGDPVGE</sequence>
<accession>A0A0C2XTI1</accession>
<protein>
    <recommendedName>
        <fullName evidence="1">F-box domain-containing protein</fullName>
    </recommendedName>
</protein>